<dbReference type="InterPro" id="IPR002826">
    <property type="entry name" value="MptE-like"/>
</dbReference>
<evidence type="ECO:0000313" key="3">
    <source>
        <dbReference type="EMBL" id="EPF31185.1"/>
    </source>
</evidence>
<gene>
    <name evidence="3" type="ORF">HMPREF9194_01528</name>
</gene>
<name>S3K129_TREMA</name>
<sequence length="611" mass="67087">MTEDDAPRAVDAGRGVSVLYKGRYLFSRYDPYKTLQKRLESFSVLPESLILCFSPVLPFVIDSIRRMLMRKNISGCFILGAEADEALYDFYRAQKKAETQKTNADIQAPHGDFPHTTDFSQTPAAENARDFCPDAAVLLNQVSDIARLLEGAPFGGRYEGVKLPDIGFFKRVLVFEASGAAAFYKNFYAQSAALAQNGISMFWKNTMTLVRLGRLFSRNVLKNAAQAAVSPPLAQASVRRPILVTGAGPSLDALIPFMRKYRKDFYLLAVDAAFRPLLDSGIRPDAVVAVESQCVSRRAFFGTKGSGVPIIADLCARSANLRVSGGTVSFFMSEYAKLPLLGRIKKALPDVPVFPPLGSVGLAAVEIALFLRRAEASVFVCGLDFSYPAGLSHCKESPSYKEMMNESNRLSPAGNPSAAFKAGAFFIEGKTGSQAACDPALKSYAELFSARYKNTENLYDLSPSGIDLTLPRISEADACRLMEAFSARTNRREPAAREGETSYAAAKKSEKENANGREKIRAISAFYEEEKKRLHTLRAALTGEQPLGEADLKARLEECSYLYVHFPDARHGAVLSQSFLNRVRSEIDFFLKTVENTAAAAIVRKSFKHAD</sequence>
<feature type="domain" description="6-hydroxymethylpterin diphosphokinase MptE-like" evidence="2">
    <location>
        <begin position="219"/>
        <end position="388"/>
    </location>
</feature>
<keyword evidence="4" id="KW-1185">Reference proteome</keyword>
<organism evidence="3 4">
    <name type="scientific">Treponema maltophilum ATCC 51939</name>
    <dbReference type="NCBI Taxonomy" id="1125699"/>
    <lineage>
        <taxon>Bacteria</taxon>
        <taxon>Pseudomonadati</taxon>
        <taxon>Spirochaetota</taxon>
        <taxon>Spirochaetia</taxon>
        <taxon>Spirochaetales</taxon>
        <taxon>Treponemataceae</taxon>
        <taxon>Treponema</taxon>
    </lineage>
</organism>
<protein>
    <recommendedName>
        <fullName evidence="2">6-hydroxymethylpterin diphosphokinase MptE-like domain-containing protein</fullName>
    </recommendedName>
</protein>
<dbReference type="PANTHER" id="PTHR41786">
    <property type="entry name" value="MOTILITY ACCESSORY FACTOR MAF"/>
    <property type="match status" value="1"/>
</dbReference>
<dbReference type="AlphaFoldDB" id="S3K129"/>
<dbReference type="HOGENOM" id="CLU_033812_0_0_12"/>
<accession>S3K129</accession>
<evidence type="ECO:0000313" key="4">
    <source>
        <dbReference type="Proteomes" id="UP000014541"/>
    </source>
</evidence>
<dbReference type="Pfam" id="PF01973">
    <property type="entry name" value="MptE-like"/>
    <property type="match status" value="1"/>
</dbReference>
<comment type="caution">
    <text evidence="3">The sequence shown here is derived from an EMBL/GenBank/DDBJ whole genome shotgun (WGS) entry which is preliminary data.</text>
</comment>
<dbReference type="EMBL" id="ATFF01000006">
    <property type="protein sequence ID" value="EPF31185.1"/>
    <property type="molecule type" value="Genomic_DNA"/>
</dbReference>
<proteinExistence type="predicted"/>
<dbReference type="PANTHER" id="PTHR41786:SF1">
    <property type="entry name" value="6-HYDROXYMETHYLPTERIN DIPHOSPHOKINASE MPTE-LIKE DOMAIN-CONTAINING PROTEIN"/>
    <property type="match status" value="1"/>
</dbReference>
<evidence type="ECO:0000259" key="2">
    <source>
        <dbReference type="Pfam" id="PF01973"/>
    </source>
</evidence>
<feature type="region of interest" description="Disordered" evidence="1">
    <location>
        <begin position="491"/>
        <end position="511"/>
    </location>
</feature>
<feature type="compositionally biased region" description="Basic and acidic residues" evidence="1">
    <location>
        <begin position="491"/>
        <end position="500"/>
    </location>
</feature>
<evidence type="ECO:0000256" key="1">
    <source>
        <dbReference type="SAM" id="MobiDB-lite"/>
    </source>
</evidence>
<dbReference type="PATRIC" id="fig|1125699.3.peg.1540"/>
<dbReference type="RefSeq" id="WP_016525796.1">
    <property type="nucleotide sequence ID" value="NZ_KE332518.1"/>
</dbReference>
<dbReference type="eggNOG" id="COG2604">
    <property type="taxonomic scope" value="Bacteria"/>
</dbReference>
<reference evidence="3 4" key="1">
    <citation type="submission" date="2013-04" db="EMBL/GenBank/DDBJ databases">
        <title>The Genome Sequence of Treponema maltophilum ATCC 51939.</title>
        <authorList>
            <consortium name="The Broad Institute Genomics Platform"/>
            <person name="Earl A."/>
            <person name="Ward D."/>
            <person name="Feldgarden M."/>
            <person name="Gevers D."/>
            <person name="Leonetti C."/>
            <person name="Blanton J.M."/>
            <person name="Dewhirst F.E."/>
            <person name="Izard J."/>
            <person name="Walker B."/>
            <person name="Young S."/>
            <person name="Zeng Q."/>
            <person name="Gargeya S."/>
            <person name="Fitzgerald M."/>
            <person name="Haas B."/>
            <person name="Abouelleil A."/>
            <person name="Allen A.W."/>
            <person name="Alvarado L."/>
            <person name="Arachchi H.M."/>
            <person name="Berlin A.M."/>
            <person name="Chapman S.B."/>
            <person name="Gainer-Dewar J."/>
            <person name="Goldberg J."/>
            <person name="Griggs A."/>
            <person name="Gujja S."/>
            <person name="Hansen M."/>
            <person name="Howarth C."/>
            <person name="Imamovic A."/>
            <person name="Ireland A."/>
            <person name="Larimer J."/>
            <person name="McCowan C."/>
            <person name="Murphy C."/>
            <person name="Pearson M."/>
            <person name="Poon T.W."/>
            <person name="Priest M."/>
            <person name="Roberts A."/>
            <person name="Saif S."/>
            <person name="Shea T."/>
            <person name="Sisk P."/>
            <person name="Sykes S."/>
            <person name="Wortman J."/>
            <person name="Nusbaum C."/>
            <person name="Birren B."/>
        </authorList>
    </citation>
    <scope>NUCLEOTIDE SEQUENCE [LARGE SCALE GENOMIC DNA]</scope>
    <source>
        <strain evidence="3 4">ATCC 51939</strain>
    </source>
</reference>
<dbReference type="Proteomes" id="UP000014541">
    <property type="component" value="Unassembled WGS sequence"/>
</dbReference>
<dbReference type="STRING" id="1125699.HMPREF9194_01528"/>
<dbReference type="OrthoDB" id="362850at2"/>